<evidence type="ECO:0000259" key="2">
    <source>
        <dbReference type="PROSITE" id="PS50833"/>
    </source>
</evidence>
<dbReference type="SMART" id="SM00879">
    <property type="entry name" value="Brix"/>
    <property type="match status" value="1"/>
</dbReference>
<gene>
    <name evidence="3" type="ORF">A1O3_06640</name>
</gene>
<dbReference type="GO" id="GO:0000027">
    <property type="term" value="P:ribosomal large subunit assembly"/>
    <property type="evidence" value="ECO:0007669"/>
    <property type="project" value="TreeGrafter"/>
</dbReference>
<dbReference type="GO" id="GO:0006364">
    <property type="term" value="P:rRNA processing"/>
    <property type="evidence" value="ECO:0007669"/>
    <property type="project" value="InterPro"/>
</dbReference>
<dbReference type="Pfam" id="PF04427">
    <property type="entry name" value="Brix"/>
    <property type="match status" value="1"/>
</dbReference>
<name>W9XZM0_9EURO</name>
<feature type="region of interest" description="Disordered" evidence="1">
    <location>
        <begin position="358"/>
        <end position="453"/>
    </location>
</feature>
<feature type="compositionally biased region" description="Acidic residues" evidence="1">
    <location>
        <begin position="400"/>
        <end position="453"/>
    </location>
</feature>
<feature type="region of interest" description="Disordered" evidence="1">
    <location>
        <begin position="283"/>
        <end position="313"/>
    </location>
</feature>
<feature type="compositionally biased region" description="Basic and acidic residues" evidence="1">
    <location>
        <begin position="358"/>
        <end position="386"/>
    </location>
</feature>
<dbReference type="PANTHER" id="PTHR12661:SF5">
    <property type="entry name" value="SUPPRESSOR OF SWI4 1 HOMOLOG"/>
    <property type="match status" value="1"/>
</dbReference>
<accession>W9XZM0</accession>
<reference evidence="3 4" key="1">
    <citation type="submission" date="2013-03" db="EMBL/GenBank/DDBJ databases">
        <title>The Genome Sequence of Capronia epimyces CBS 606.96.</title>
        <authorList>
            <consortium name="The Broad Institute Genomics Platform"/>
            <person name="Cuomo C."/>
            <person name="de Hoog S."/>
            <person name="Gorbushina A."/>
            <person name="Walker B."/>
            <person name="Young S.K."/>
            <person name="Zeng Q."/>
            <person name="Gargeya S."/>
            <person name="Fitzgerald M."/>
            <person name="Haas B."/>
            <person name="Abouelleil A."/>
            <person name="Allen A.W."/>
            <person name="Alvarado L."/>
            <person name="Arachchi H.M."/>
            <person name="Berlin A.M."/>
            <person name="Chapman S.B."/>
            <person name="Gainer-Dewar J."/>
            <person name="Goldberg J."/>
            <person name="Griggs A."/>
            <person name="Gujja S."/>
            <person name="Hansen M."/>
            <person name="Howarth C."/>
            <person name="Imamovic A."/>
            <person name="Ireland A."/>
            <person name="Larimer J."/>
            <person name="McCowan C."/>
            <person name="Murphy C."/>
            <person name="Pearson M."/>
            <person name="Poon T.W."/>
            <person name="Priest M."/>
            <person name="Roberts A."/>
            <person name="Saif S."/>
            <person name="Shea T."/>
            <person name="Sisk P."/>
            <person name="Sykes S."/>
            <person name="Wortman J."/>
            <person name="Nusbaum C."/>
            <person name="Birren B."/>
        </authorList>
    </citation>
    <scope>NUCLEOTIDE SEQUENCE [LARGE SCALE GENOMIC DNA]</scope>
    <source>
        <strain evidence="3 4">CBS 606.96</strain>
    </source>
</reference>
<proteinExistence type="predicted"/>
<feature type="region of interest" description="Disordered" evidence="1">
    <location>
        <begin position="1"/>
        <end position="30"/>
    </location>
</feature>
<dbReference type="PANTHER" id="PTHR12661">
    <property type="entry name" value="PETER PAN-RELATED"/>
    <property type="match status" value="1"/>
</dbReference>
<dbReference type="Proteomes" id="UP000019478">
    <property type="component" value="Unassembled WGS sequence"/>
</dbReference>
<dbReference type="InterPro" id="IPR045112">
    <property type="entry name" value="PPAN-like"/>
</dbReference>
<dbReference type="InterPro" id="IPR007109">
    <property type="entry name" value="Brix"/>
</dbReference>
<dbReference type="PROSITE" id="PS50833">
    <property type="entry name" value="BRIX"/>
    <property type="match status" value="1"/>
</dbReference>
<dbReference type="GO" id="GO:0019843">
    <property type="term" value="F:rRNA binding"/>
    <property type="evidence" value="ECO:0007669"/>
    <property type="project" value="InterPro"/>
</dbReference>
<keyword evidence="4" id="KW-1185">Reference proteome</keyword>
<dbReference type="AlphaFoldDB" id="W9XZM0"/>
<dbReference type="HOGENOM" id="CLU_026936_2_0_1"/>
<dbReference type="eggNOG" id="KOG2963">
    <property type="taxonomic scope" value="Eukaryota"/>
</dbReference>
<feature type="domain" description="Brix" evidence="2">
    <location>
        <begin position="30"/>
        <end position="342"/>
    </location>
</feature>
<dbReference type="STRING" id="1182542.W9XZM0"/>
<sequence length="453" mass="51280">MAKPRKKRRTHVPRDDAPGKPGQGSRRPKSMVIRMGAGDVGPSVTQLARDFRTVMEPDTASRLRERRANKLKDYTAMAGPLGVTHLFLFSRSKTGNVHLRVALAPRGPTLTFRIERYALCKDIAKAQKHPRGGGKEYLNAPLLVMNNFTSQAAGEPNADPIKKQLETLTTTVFQGIFPPISPQTTSLNSIKRILLLNRETQADGTYVISLRHYAITTRKAGVSKRVRRFDPSEQRLREKKTGALPNLGKLDDMADYILDPSAAGYTSASETELDTDAEVEVMQSTTQRVLSRREQQKQQGDEKEKAKATEAGSNVEKRAVKLVELGPRMRLRMVKVEEGICEGRVMWNEFVTKTKAEEKELDERWEQRRKEKEARKKQQRENVERKKLLKKNTKANAGQDGEEGEDEDEEEEWDSDELEDWDDADDVDDIADGDEVEAEAEDEEDEEDEEMEG</sequence>
<feature type="compositionally biased region" description="Basic residues" evidence="1">
    <location>
        <begin position="1"/>
        <end position="11"/>
    </location>
</feature>
<dbReference type="GO" id="GO:0030687">
    <property type="term" value="C:preribosome, large subunit precursor"/>
    <property type="evidence" value="ECO:0007669"/>
    <property type="project" value="TreeGrafter"/>
</dbReference>
<dbReference type="GeneID" id="19170748"/>
<dbReference type="RefSeq" id="XP_007734948.1">
    <property type="nucleotide sequence ID" value="XM_007736758.1"/>
</dbReference>
<evidence type="ECO:0000313" key="4">
    <source>
        <dbReference type="Proteomes" id="UP000019478"/>
    </source>
</evidence>
<dbReference type="EMBL" id="AMGY01000005">
    <property type="protein sequence ID" value="EXJ82825.1"/>
    <property type="molecule type" value="Genomic_DNA"/>
</dbReference>
<feature type="compositionally biased region" description="Basic and acidic residues" evidence="1">
    <location>
        <begin position="291"/>
        <end position="308"/>
    </location>
</feature>
<evidence type="ECO:0000256" key="1">
    <source>
        <dbReference type="SAM" id="MobiDB-lite"/>
    </source>
</evidence>
<organism evidence="3 4">
    <name type="scientific">Capronia epimyces CBS 606.96</name>
    <dbReference type="NCBI Taxonomy" id="1182542"/>
    <lineage>
        <taxon>Eukaryota</taxon>
        <taxon>Fungi</taxon>
        <taxon>Dikarya</taxon>
        <taxon>Ascomycota</taxon>
        <taxon>Pezizomycotina</taxon>
        <taxon>Eurotiomycetes</taxon>
        <taxon>Chaetothyriomycetidae</taxon>
        <taxon>Chaetothyriales</taxon>
        <taxon>Herpotrichiellaceae</taxon>
        <taxon>Capronia</taxon>
    </lineage>
</organism>
<protein>
    <recommendedName>
        <fullName evidence="2">Brix domain-containing protein</fullName>
    </recommendedName>
</protein>
<dbReference type="OrthoDB" id="10261452at2759"/>
<comment type="caution">
    <text evidence="3">The sequence shown here is derived from an EMBL/GenBank/DDBJ whole genome shotgun (WGS) entry which is preliminary data.</text>
</comment>
<evidence type="ECO:0000313" key="3">
    <source>
        <dbReference type="EMBL" id="EXJ82825.1"/>
    </source>
</evidence>